<sequence length="162" mass="18436">MKSIISIAVVFLLFTLHANAQKEIPNISVKTLDGTSLNMDEITKVKGVKIISFWATWCVPCINELDAISEVYDDWKDETNVELIAIATDDARTKKRIKPLINGKGWEYKILLDENQDLQRALNITTMPHVIVIKDGEIVYRHTGYFPGAEDQLYEVVKKNTK</sequence>
<protein>
    <submittedName>
        <fullName evidence="3">Thiol-disulfide oxidoreductase ResA</fullName>
    </submittedName>
</protein>
<dbReference type="KEGG" id="kan:IMCC3317_39060"/>
<dbReference type="SUPFAM" id="SSF52833">
    <property type="entry name" value="Thioredoxin-like"/>
    <property type="match status" value="1"/>
</dbReference>
<dbReference type="CDD" id="cd02966">
    <property type="entry name" value="TlpA_like_family"/>
    <property type="match status" value="1"/>
</dbReference>
<name>A0A7L4ZP67_9FLAO</name>
<dbReference type="InterPro" id="IPR013740">
    <property type="entry name" value="Redoxin"/>
</dbReference>
<dbReference type="RefSeq" id="WP_170293858.1">
    <property type="nucleotide sequence ID" value="NZ_CP019288.1"/>
</dbReference>
<dbReference type="PANTHER" id="PTHR42852:SF17">
    <property type="entry name" value="THIOREDOXIN-LIKE PROTEIN HI_1115"/>
    <property type="match status" value="1"/>
</dbReference>
<reference evidence="3 4" key="1">
    <citation type="journal article" date="2013" name="Int. J. Syst. Evol. Microbiol.">
        <title>Kordia antarctica sp. nov., isolated from Antarctic seawater.</title>
        <authorList>
            <person name="Baek K."/>
            <person name="Choi A."/>
            <person name="Kang I."/>
            <person name="Lee K."/>
            <person name="Cho J.C."/>
        </authorList>
    </citation>
    <scope>NUCLEOTIDE SEQUENCE [LARGE SCALE GENOMIC DNA]</scope>
    <source>
        <strain evidence="3 4">IMCC3317</strain>
    </source>
</reference>
<dbReference type="Gene3D" id="3.40.30.10">
    <property type="entry name" value="Glutaredoxin"/>
    <property type="match status" value="1"/>
</dbReference>
<organism evidence="3 4">
    <name type="scientific">Kordia antarctica</name>
    <dbReference type="NCBI Taxonomy" id="1218801"/>
    <lineage>
        <taxon>Bacteria</taxon>
        <taxon>Pseudomonadati</taxon>
        <taxon>Bacteroidota</taxon>
        <taxon>Flavobacteriia</taxon>
        <taxon>Flavobacteriales</taxon>
        <taxon>Flavobacteriaceae</taxon>
        <taxon>Kordia</taxon>
    </lineage>
</organism>
<keyword evidence="1" id="KW-0732">Signal</keyword>
<feature type="chain" id="PRO_5029746382" evidence="1">
    <location>
        <begin position="21"/>
        <end position="162"/>
    </location>
</feature>
<gene>
    <name evidence="3" type="primary">resA_6</name>
    <name evidence="3" type="ORF">IMCC3317_39060</name>
</gene>
<keyword evidence="4" id="KW-1185">Reference proteome</keyword>
<dbReference type="InterPro" id="IPR013766">
    <property type="entry name" value="Thioredoxin_domain"/>
</dbReference>
<dbReference type="Proteomes" id="UP000464657">
    <property type="component" value="Chromosome"/>
</dbReference>
<dbReference type="AlphaFoldDB" id="A0A7L4ZP67"/>
<evidence type="ECO:0000313" key="4">
    <source>
        <dbReference type="Proteomes" id="UP000464657"/>
    </source>
</evidence>
<dbReference type="EMBL" id="CP019288">
    <property type="protein sequence ID" value="QHI38513.1"/>
    <property type="molecule type" value="Genomic_DNA"/>
</dbReference>
<feature type="signal peptide" evidence="1">
    <location>
        <begin position="1"/>
        <end position="20"/>
    </location>
</feature>
<dbReference type="InterPro" id="IPR036249">
    <property type="entry name" value="Thioredoxin-like_sf"/>
</dbReference>
<proteinExistence type="predicted"/>
<dbReference type="PANTHER" id="PTHR42852">
    <property type="entry name" value="THIOL:DISULFIDE INTERCHANGE PROTEIN DSBE"/>
    <property type="match status" value="1"/>
</dbReference>
<evidence type="ECO:0000313" key="3">
    <source>
        <dbReference type="EMBL" id="QHI38513.1"/>
    </source>
</evidence>
<dbReference type="InterPro" id="IPR050553">
    <property type="entry name" value="Thioredoxin_ResA/DsbE_sf"/>
</dbReference>
<accession>A0A7L4ZP67</accession>
<evidence type="ECO:0000259" key="2">
    <source>
        <dbReference type="PROSITE" id="PS51352"/>
    </source>
</evidence>
<evidence type="ECO:0000256" key="1">
    <source>
        <dbReference type="SAM" id="SignalP"/>
    </source>
</evidence>
<dbReference type="PROSITE" id="PS51352">
    <property type="entry name" value="THIOREDOXIN_2"/>
    <property type="match status" value="1"/>
</dbReference>
<feature type="domain" description="Thioredoxin" evidence="2">
    <location>
        <begin position="18"/>
        <end position="162"/>
    </location>
</feature>
<dbReference type="GO" id="GO:0016491">
    <property type="term" value="F:oxidoreductase activity"/>
    <property type="evidence" value="ECO:0007669"/>
    <property type="project" value="InterPro"/>
</dbReference>
<dbReference type="Pfam" id="PF08534">
    <property type="entry name" value="Redoxin"/>
    <property type="match status" value="1"/>
</dbReference>